<comment type="caution">
    <text evidence="2">The sequence shown here is derived from an EMBL/GenBank/DDBJ whole genome shotgun (WGS) entry which is preliminary data.</text>
</comment>
<feature type="compositionally biased region" description="Polar residues" evidence="1">
    <location>
        <begin position="62"/>
        <end position="79"/>
    </location>
</feature>
<gene>
    <name evidence="2" type="ORF">NDU88_010320</name>
</gene>
<keyword evidence="3" id="KW-1185">Reference proteome</keyword>
<reference evidence="2" key="1">
    <citation type="journal article" date="2022" name="bioRxiv">
        <title>Sequencing and chromosome-scale assembly of the giantPleurodeles waltlgenome.</title>
        <authorList>
            <person name="Brown T."/>
            <person name="Elewa A."/>
            <person name="Iarovenko S."/>
            <person name="Subramanian E."/>
            <person name="Araus A.J."/>
            <person name="Petzold A."/>
            <person name="Susuki M."/>
            <person name="Suzuki K.-i.T."/>
            <person name="Hayashi T."/>
            <person name="Toyoda A."/>
            <person name="Oliveira C."/>
            <person name="Osipova E."/>
            <person name="Leigh N.D."/>
            <person name="Simon A."/>
            <person name="Yun M.H."/>
        </authorList>
    </citation>
    <scope>NUCLEOTIDE SEQUENCE</scope>
    <source>
        <strain evidence="2">20211129_DDA</strain>
        <tissue evidence="2">Liver</tissue>
    </source>
</reference>
<evidence type="ECO:0000256" key="1">
    <source>
        <dbReference type="SAM" id="MobiDB-lite"/>
    </source>
</evidence>
<dbReference type="AlphaFoldDB" id="A0AAV7QZW6"/>
<protein>
    <submittedName>
        <fullName evidence="2">Uncharacterized protein</fullName>
    </submittedName>
</protein>
<evidence type="ECO:0000313" key="3">
    <source>
        <dbReference type="Proteomes" id="UP001066276"/>
    </source>
</evidence>
<sequence>MSFCCLSNSELMDRGPNIGRAERDCIALSYYHVQIGQLRTHRHIRANDGGLSTEQREPGPGANSSHGQNSGIGARTQQALAEKTTLGGSDKGKEVIKQTFFFTDTIQEMSQNLPVYNRPTFLEAIRYPPLPYCDSVFSYVLPYLMD</sequence>
<name>A0AAV7QZW6_PLEWA</name>
<accession>A0AAV7QZW6</accession>
<proteinExistence type="predicted"/>
<evidence type="ECO:0000313" key="2">
    <source>
        <dbReference type="EMBL" id="KAJ1144018.1"/>
    </source>
</evidence>
<organism evidence="2 3">
    <name type="scientific">Pleurodeles waltl</name>
    <name type="common">Iberian ribbed newt</name>
    <dbReference type="NCBI Taxonomy" id="8319"/>
    <lineage>
        <taxon>Eukaryota</taxon>
        <taxon>Metazoa</taxon>
        <taxon>Chordata</taxon>
        <taxon>Craniata</taxon>
        <taxon>Vertebrata</taxon>
        <taxon>Euteleostomi</taxon>
        <taxon>Amphibia</taxon>
        <taxon>Batrachia</taxon>
        <taxon>Caudata</taxon>
        <taxon>Salamandroidea</taxon>
        <taxon>Salamandridae</taxon>
        <taxon>Pleurodelinae</taxon>
        <taxon>Pleurodeles</taxon>
    </lineage>
</organism>
<dbReference type="Proteomes" id="UP001066276">
    <property type="component" value="Chromosome 6"/>
</dbReference>
<dbReference type="EMBL" id="JANPWB010000010">
    <property type="protein sequence ID" value="KAJ1144018.1"/>
    <property type="molecule type" value="Genomic_DNA"/>
</dbReference>
<feature type="region of interest" description="Disordered" evidence="1">
    <location>
        <begin position="49"/>
        <end position="87"/>
    </location>
</feature>